<accession>A0AAV5RP09</accession>
<feature type="compositionally biased region" description="Low complexity" evidence="14">
    <location>
        <begin position="136"/>
        <end position="146"/>
    </location>
</feature>
<proteinExistence type="inferred from homology"/>
<keyword evidence="8 13" id="KW-0175">Coiled coil</keyword>
<dbReference type="Pfam" id="PF09731">
    <property type="entry name" value="Mitofilin"/>
    <property type="match status" value="2"/>
</dbReference>
<evidence type="ECO:0000256" key="14">
    <source>
        <dbReference type="SAM" id="MobiDB-lite"/>
    </source>
</evidence>
<dbReference type="InterPro" id="IPR019133">
    <property type="entry name" value="MIC60"/>
</dbReference>
<dbReference type="AlphaFoldDB" id="A0AAV5RP09"/>
<keyword evidence="5 12" id="KW-0999">Mitochondrion inner membrane</keyword>
<comment type="caution">
    <text evidence="15">The sequence shown here is derived from an EMBL/GenBank/DDBJ whole genome shotgun (WGS) entry which is preliminary data.</text>
</comment>
<evidence type="ECO:0000256" key="1">
    <source>
        <dbReference type="ARBA" id="ARBA00004434"/>
    </source>
</evidence>
<evidence type="ECO:0000256" key="12">
    <source>
        <dbReference type="RuleBase" id="RU363000"/>
    </source>
</evidence>
<evidence type="ECO:0000256" key="10">
    <source>
        <dbReference type="ARBA" id="ARBA00023136"/>
    </source>
</evidence>
<feature type="compositionally biased region" description="Polar residues" evidence="14">
    <location>
        <begin position="147"/>
        <end position="170"/>
    </location>
</feature>
<feature type="transmembrane region" description="Helical" evidence="12">
    <location>
        <begin position="29"/>
        <end position="49"/>
    </location>
</feature>
<evidence type="ECO:0000256" key="3">
    <source>
        <dbReference type="ARBA" id="ARBA00018116"/>
    </source>
</evidence>
<protein>
    <recommendedName>
        <fullName evidence="3 12">MICOS complex subunit MIC60</fullName>
    </recommendedName>
    <alternativeName>
        <fullName evidence="12">Mitofilin</fullName>
    </alternativeName>
</protein>
<dbReference type="PANTHER" id="PTHR15415">
    <property type="entry name" value="MITOFILIN"/>
    <property type="match status" value="1"/>
</dbReference>
<comment type="subcellular location">
    <subcellularLocation>
        <location evidence="1 12">Mitochondrion inner membrane</location>
        <topology evidence="1 12">Single-pass membrane protein</topology>
    </subcellularLocation>
</comment>
<evidence type="ECO:0000256" key="2">
    <source>
        <dbReference type="ARBA" id="ARBA00010877"/>
    </source>
</evidence>
<feature type="coiled-coil region" evidence="13">
    <location>
        <begin position="212"/>
        <end position="250"/>
    </location>
</feature>
<dbReference type="PANTHER" id="PTHR15415:SF7">
    <property type="entry name" value="MICOS COMPLEX SUBUNIT MIC60"/>
    <property type="match status" value="1"/>
</dbReference>
<keyword evidence="6" id="KW-0809">Transit peptide</keyword>
<evidence type="ECO:0000256" key="7">
    <source>
        <dbReference type="ARBA" id="ARBA00022989"/>
    </source>
</evidence>
<evidence type="ECO:0000256" key="8">
    <source>
        <dbReference type="ARBA" id="ARBA00023054"/>
    </source>
</evidence>
<sequence>MMRRLINTRLYATSAGADSVKSGSKFKRFFYSTAALVSAAYGGTVYYAMCDDDFYDKFSANIPLCRDIINALDTYDLSKNEKALKSIRDKQYVKRESVVHSSSINYQTLINESSMAVNDKLHDLHDKVREKEHSAEASAKSAQKSENTQQAQNTKDSKSTAVAVSSQAEPNASLDPSEVVNEIQIDDVDPLLREMGIMLNSLLHQNPDLKGNKNFQQLVNSLQTASENFKQEKEHVLEQFKQTLDAELERFEGQVNLNYQEKKKNLVAVYNERLQEALNAISDKAVISYNNKLLQQYSEQKAKFAEKVAQYVDADREGKLRNLDKLSTDVKSLQKLMLQSHKKSDSESSVIDYLVELNKLQQVLKLQSSEPLPLQKYTESIAKARPNDVLVQETLKSFKESSKTDGVLSRKELSDRFQTLEPEIRRSSLVRPGAGITGHIASFVASQFMFKKEGLPEGADIESIIARTNTYLERGDLVRAVAEINGLTGWPKQLAHDWLVEGRKRCEAEFLVDVLSTNGNLLAYK</sequence>
<evidence type="ECO:0000256" key="13">
    <source>
        <dbReference type="SAM" id="Coils"/>
    </source>
</evidence>
<evidence type="ECO:0000313" key="15">
    <source>
        <dbReference type="EMBL" id="GMM53279.1"/>
    </source>
</evidence>
<name>A0AAV5RP09_STABA</name>
<keyword evidence="9 12" id="KW-0496">Mitochondrion</keyword>
<gene>
    <name evidence="15" type="ORF">DASB73_042420</name>
</gene>
<dbReference type="GO" id="GO:0061617">
    <property type="term" value="C:MICOS complex"/>
    <property type="evidence" value="ECO:0007669"/>
    <property type="project" value="TreeGrafter"/>
</dbReference>
<keyword evidence="10 12" id="KW-0472">Membrane</keyword>
<organism evidence="15 16">
    <name type="scientific">Starmerella bacillaris</name>
    <name type="common">Yeast</name>
    <name type="synonym">Candida zemplinina</name>
    <dbReference type="NCBI Taxonomy" id="1247836"/>
    <lineage>
        <taxon>Eukaryota</taxon>
        <taxon>Fungi</taxon>
        <taxon>Dikarya</taxon>
        <taxon>Ascomycota</taxon>
        <taxon>Saccharomycotina</taxon>
        <taxon>Dipodascomycetes</taxon>
        <taxon>Dipodascales</taxon>
        <taxon>Trichomonascaceae</taxon>
        <taxon>Starmerella</taxon>
    </lineage>
</organism>
<evidence type="ECO:0000256" key="6">
    <source>
        <dbReference type="ARBA" id="ARBA00022946"/>
    </source>
</evidence>
<dbReference type="EMBL" id="BTGC01000008">
    <property type="protein sequence ID" value="GMM53279.1"/>
    <property type="molecule type" value="Genomic_DNA"/>
</dbReference>
<evidence type="ECO:0000256" key="4">
    <source>
        <dbReference type="ARBA" id="ARBA00022692"/>
    </source>
</evidence>
<dbReference type="GO" id="GO:0042407">
    <property type="term" value="P:cristae formation"/>
    <property type="evidence" value="ECO:0007669"/>
    <property type="project" value="TreeGrafter"/>
</dbReference>
<keyword evidence="7 12" id="KW-1133">Transmembrane helix</keyword>
<evidence type="ECO:0000256" key="11">
    <source>
        <dbReference type="ARBA" id="ARBA00025571"/>
    </source>
</evidence>
<comment type="subunit">
    <text evidence="12">Component of the mitochondrial contact site and cristae organizing system (MICOS) complex.</text>
</comment>
<keyword evidence="16" id="KW-1185">Reference proteome</keyword>
<keyword evidence="4 12" id="KW-0812">Transmembrane</keyword>
<comment type="function">
    <text evidence="11">Component of the MICOS complex, a large protein complex of the mitochondrial inner membrane that plays crucial roles in the maintenance of crista junctions, inner membrane architecture, and formation of contact sites to the outer membrane. Plays a role in keeping cristae membranes connected to the inner boundary membrane. Also promotes protein import via the mitochondrial intermembrane space assembly (MIA) pathway.</text>
</comment>
<dbReference type="Proteomes" id="UP001362899">
    <property type="component" value="Unassembled WGS sequence"/>
</dbReference>
<reference evidence="15 16" key="1">
    <citation type="journal article" date="2023" name="Elife">
        <title>Identification of key yeast species and microbe-microbe interactions impacting larval growth of Drosophila in the wild.</title>
        <authorList>
            <person name="Mure A."/>
            <person name="Sugiura Y."/>
            <person name="Maeda R."/>
            <person name="Honda K."/>
            <person name="Sakurai N."/>
            <person name="Takahashi Y."/>
            <person name="Watada M."/>
            <person name="Katoh T."/>
            <person name="Gotoh A."/>
            <person name="Gotoh Y."/>
            <person name="Taniguchi I."/>
            <person name="Nakamura K."/>
            <person name="Hayashi T."/>
            <person name="Katayama T."/>
            <person name="Uemura T."/>
            <person name="Hattori Y."/>
        </authorList>
    </citation>
    <scope>NUCLEOTIDE SEQUENCE [LARGE SCALE GENOMIC DNA]</scope>
    <source>
        <strain evidence="15 16">SB-73</strain>
    </source>
</reference>
<feature type="region of interest" description="Disordered" evidence="14">
    <location>
        <begin position="128"/>
        <end position="178"/>
    </location>
</feature>
<evidence type="ECO:0000256" key="5">
    <source>
        <dbReference type="ARBA" id="ARBA00022792"/>
    </source>
</evidence>
<comment type="similarity">
    <text evidence="2 12">Belongs to the MICOS complex subunit Mic60 family.</text>
</comment>
<evidence type="ECO:0000313" key="16">
    <source>
        <dbReference type="Proteomes" id="UP001362899"/>
    </source>
</evidence>
<evidence type="ECO:0000256" key="9">
    <source>
        <dbReference type="ARBA" id="ARBA00023128"/>
    </source>
</evidence>